<feature type="domain" description="C2" evidence="11">
    <location>
        <begin position="1689"/>
        <end position="1807"/>
    </location>
</feature>
<dbReference type="InterPro" id="IPR012561">
    <property type="entry name" value="Ferlin_B-domain"/>
</dbReference>
<dbReference type="InterPro" id="IPR037726">
    <property type="entry name" value="C2A_Ferlin"/>
</dbReference>
<dbReference type="PANTHER" id="PTHR12546">
    <property type="entry name" value="FER-1-LIKE"/>
    <property type="match status" value="1"/>
</dbReference>
<evidence type="ECO:0000256" key="3">
    <source>
        <dbReference type="ARBA" id="ARBA00022723"/>
    </source>
</evidence>
<dbReference type="GO" id="GO:0098588">
    <property type="term" value="C:bounding membrane of organelle"/>
    <property type="evidence" value="ECO:0007669"/>
    <property type="project" value="UniProtKB-ARBA"/>
</dbReference>
<evidence type="ECO:0000313" key="13">
    <source>
        <dbReference type="Proteomes" id="UP001159428"/>
    </source>
</evidence>
<dbReference type="InterPro" id="IPR032362">
    <property type="entry name" value="Ferlin_C"/>
</dbReference>
<dbReference type="SMART" id="SM00239">
    <property type="entry name" value="C2"/>
    <property type="match status" value="6"/>
</dbReference>
<dbReference type="InterPro" id="IPR037725">
    <property type="entry name" value="C2F_Ferlin"/>
</dbReference>
<dbReference type="Pfam" id="PF00168">
    <property type="entry name" value="C2"/>
    <property type="match status" value="6"/>
</dbReference>
<keyword evidence="4" id="KW-0677">Repeat</keyword>
<dbReference type="SMART" id="SM01201">
    <property type="entry name" value="FerB"/>
    <property type="match status" value="1"/>
</dbReference>
<gene>
    <name evidence="12" type="ORF">PMEA_00009504</name>
</gene>
<evidence type="ECO:0000259" key="11">
    <source>
        <dbReference type="PROSITE" id="PS50004"/>
    </source>
</evidence>
<feature type="domain" description="C2" evidence="11">
    <location>
        <begin position="1227"/>
        <end position="1360"/>
    </location>
</feature>
<dbReference type="PANTHER" id="PTHR12546:SF33">
    <property type="entry name" value="SPERM VESICLE FUSION PROTEIN FER-1"/>
    <property type="match status" value="1"/>
</dbReference>
<dbReference type="InterPro" id="IPR035892">
    <property type="entry name" value="C2_domain_sf"/>
</dbReference>
<dbReference type="InterPro" id="IPR037723">
    <property type="entry name" value="C2D_Ferlin"/>
</dbReference>
<proteinExistence type="predicted"/>
<keyword evidence="8" id="KW-0175">Coiled coil</keyword>
<comment type="caution">
    <text evidence="12">The sequence shown here is derived from an EMBL/GenBank/DDBJ whole genome shotgun (WGS) entry which is preliminary data.</text>
</comment>
<dbReference type="InterPro" id="IPR010482">
    <property type="entry name" value="TECPR1-like_DysF"/>
</dbReference>
<dbReference type="Pfam" id="PF08150">
    <property type="entry name" value="FerB"/>
    <property type="match status" value="1"/>
</dbReference>
<dbReference type="Pfam" id="PF08151">
    <property type="entry name" value="FerI"/>
    <property type="match status" value="1"/>
</dbReference>
<accession>A0AAU9WRI6</accession>
<protein>
    <recommendedName>
        <fullName evidence="11">C2 domain-containing protein</fullName>
    </recommendedName>
</protein>
<dbReference type="GO" id="GO:0005737">
    <property type="term" value="C:cytoplasm"/>
    <property type="evidence" value="ECO:0007669"/>
    <property type="project" value="UniProtKB-ARBA"/>
</dbReference>
<dbReference type="InterPro" id="IPR055072">
    <property type="entry name" value="Ferlin_DSRM"/>
</dbReference>
<dbReference type="InterPro" id="IPR037724">
    <property type="entry name" value="C2E_Ferlin"/>
</dbReference>
<feature type="compositionally biased region" description="Basic residues" evidence="9">
    <location>
        <begin position="166"/>
        <end position="180"/>
    </location>
</feature>
<keyword evidence="3" id="KW-0479">Metal-binding</keyword>
<feature type="transmembrane region" description="Helical" evidence="10">
    <location>
        <begin position="2177"/>
        <end position="2197"/>
    </location>
</feature>
<dbReference type="CDD" id="cd04017">
    <property type="entry name" value="C2D_Ferlin"/>
    <property type="match status" value="1"/>
</dbReference>
<dbReference type="Pfam" id="PF16165">
    <property type="entry name" value="Ferlin_C"/>
    <property type="match status" value="1"/>
</dbReference>
<keyword evidence="6 10" id="KW-1133">Transmembrane helix</keyword>
<feature type="region of interest" description="Disordered" evidence="9">
    <location>
        <begin position="1530"/>
        <end position="1565"/>
    </location>
</feature>
<dbReference type="Pfam" id="PF06398">
    <property type="entry name" value="Pex24p"/>
    <property type="match status" value="1"/>
</dbReference>
<dbReference type="GO" id="GO:0046872">
    <property type="term" value="F:metal ion binding"/>
    <property type="evidence" value="ECO:0007669"/>
    <property type="project" value="UniProtKB-KW"/>
</dbReference>
<feature type="transmembrane region" description="Helical" evidence="10">
    <location>
        <begin position="542"/>
        <end position="570"/>
    </location>
</feature>
<keyword evidence="7 10" id="KW-0472">Membrane</keyword>
<organism evidence="12 13">
    <name type="scientific">Pocillopora meandrina</name>
    <dbReference type="NCBI Taxonomy" id="46732"/>
    <lineage>
        <taxon>Eukaryota</taxon>
        <taxon>Metazoa</taxon>
        <taxon>Cnidaria</taxon>
        <taxon>Anthozoa</taxon>
        <taxon>Hexacorallia</taxon>
        <taxon>Scleractinia</taxon>
        <taxon>Astrocoeniina</taxon>
        <taxon>Pocilloporidae</taxon>
        <taxon>Pocillopora</taxon>
    </lineage>
</organism>
<dbReference type="Pfam" id="PF22901">
    <property type="entry name" value="dsrm_Ferlin"/>
    <property type="match status" value="1"/>
</dbReference>
<evidence type="ECO:0000313" key="12">
    <source>
        <dbReference type="EMBL" id="CAH3123164.1"/>
    </source>
</evidence>
<evidence type="ECO:0000256" key="10">
    <source>
        <dbReference type="SAM" id="Phobius"/>
    </source>
</evidence>
<dbReference type="PROSITE" id="PS50004">
    <property type="entry name" value="C2"/>
    <property type="match status" value="6"/>
</dbReference>
<dbReference type="GO" id="GO:0007009">
    <property type="term" value="P:plasma membrane organization"/>
    <property type="evidence" value="ECO:0007669"/>
    <property type="project" value="TreeGrafter"/>
</dbReference>
<feature type="domain" description="C2" evidence="11">
    <location>
        <begin position="1926"/>
        <end position="2075"/>
    </location>
</feature>
<dbReference type="InterPro" id="IPR012968">
    <property type="entry name" value="FerIin_dom"/>
</dbReference>
<name>A0AAU9WRI6_9CNID</name>
<feature type="coiled-coil region" evidence="8">
    <location>
        <begin position="758"/>
        <end position="785"/>
    </location>
</feature>
<evidence type="ECO:0000256" key="1">
    <source>
        <dbReference type="ARBA" id="ARBA00004167"/>
    </source>
</evidence>
<feature type="compositionally biased region" description="Basic and acidic residues" evidence="9">
    <location>
        <begin position="1534"/>
        <end position="1565"/>
    </location>
</feature>
<evidence type="ECO:0000256" key="4">
    <source>
        <dbReference type="ARBA" id="ARBA00022737"/>
    </source>
</evidence>
<evidence type="ECO:0000256" key="8">
    <source>
        <dbReference type="SAM" id="Coils"/>
    </source>
</evidence>
<dbReference type="SMART" id="SM00694">
    <property type="entry name" value="DysFC"/>
    <property type="match status" value="2"/>
</dbReference>
<evidence type="ECO:0000256" key="7">
    <source>
        <dbReference type="ARBA" id="ARBA00023136"/>
    </source>
</evidence>
<feature type="compositionally biased region" description="Acidic residues" evidence="9">
    <location>
        <begin position="135"/>
        <end position="157"/>
    </location>
</feature>
<feature type="domain" description="C2" evidence="11">
    <location>
        <begin position="177"/>
        <end position="292"/>
    </location>
</feature>
<dbReference type="EMBL" id="CALNXJ010000019">
    <property type="protein sequence ID" value="CAH3123164.1"/>
    <property type="molecule type" value="Genomic_DNA"/>
</dbReference>
<dbReference type="Proteomes" id="UP001159428">
    <property type="component" value="Unassembled WGS sequence"/>
</dbReference>
<dbReference type="InterPro" id="IPR037721">
    <property type="entry name" value="Ferlin"/>
</dbReference>
<dbReference type="CDD" id="cd04011">
    <property type="entry name" value="C2B_Ferlin"/>
    <property type="match status" value="1"/>
</dbReference>
<dbReference type="InterPro" id="IPR006614">
    <property type="entry name" value="Peroxin/Ferlin"/>
</dbReference>
<comment type="subcellular location">
    <subcellularLocation>
        <location evidence="1">Membrane</location>
        <topology evidence="1">Single-pass membrane protein</topology>
    </subcellularLocation>
</comment>
<dbReference type="Gene3D" id="2.60.40.150">
    <property type="entry name" value="C2 domain"/>
    <property type="match status" value="6"/>
</dbReference>
<keyword evidence="5" id="KW-0106">Calcium</keyword>
<dbReference type="InterPro" id="IPR037720">
    <property type="entry name" value="C2B_Ferlin"/>
</dbReference>
<dbReference type="SMART" id="SM00693">
    <property type="entry name" value="DysFN"/>
    <property type="match status" value="2"/>
</dbReference>
<dbReference type="SMART" id="SM01202">
    <property type="entry name" value="FerI"/>
    <property type="match status" value="1"/>
</dbReference>
<evidence type="ECO:0000256" key="9">
    <source>
        <dbReference type="SAM" id="MobiDB-lite"/>
    </source>
</evidence>
<dbReference type="CDD" id="cd08373">
    <property type="entry name" value="C2A_Ferlin"/>
    <property type="match status" value="1"/>
</dbReference>
<reference evidence="12 13" key="1">
    <citation type="submission" date="2022-05" db="EMBL/GenBank/DDBJ databases">
        <authorList>
            <consortium name="Genoscope - CEA"/>
            <person name="William W."/>
        </authorList>
    </citation>
    <scope>NUCLEOTIDE SEQUENCE [LARGE SCALE GENOMIC DNA]</scope>
</reference>
<sequence>MLKVTVQRATDLPDVDKFGKSDPYAKVIFHGDEKKTEVQKDCLDPVWNQDFQWDLSGQPLSPDDKLSIEVKDYEKLLARKLLGKVEVPLGELLGNNQIERTYDLVDGKNNPTLGKIMLKIEYSAPPGSGGGDAGGGEEEAGEEDDEGDEEDEDEEAGGDPALPGQPRKKRRRKRTSRGGRRAWSTKVQDFQIRIRILEGRQLPGSNIHPVVRVTVNGQRRETAVKKSTNKPVYNQTFFFNFHLSEAELFDELVTLEVFNSRKLRSDSLLGYFECDIGGIYEMKGHSFIRKWVLLSAPADRDEDEEEGKSKKTRGGDTPAGYLKVTSMVLGPGDEAPAAANAQPKDIEDDIESNLLTPVGVTRQSAVFTLKVFHAEDLPQMDTGIGQSFKKFFSFFSSDDDKEDDKGKKGLVDPYMEFSFCGKKATTGIKYHDSNPEFKQFLKIPLMLPSMCERLKLQVFDCRIYHLDPLFDSVHENGSYIQAMQKYRVKMLEEFSLLFSLSTCTMIGQFSEPLFPRYGQINSKISMNSNLPPLTELRDIINIALYCFCFVFVGVFCVSTCLSTFVIPFLFRDRGSSDDCIGTAFINLSSIAGQGGDEGFLPQFGPCFVNFYGSTREFTNLPDEHDDLNKGIGEGVAYRGRVLVELTTTLNEDLKQPIGVLANEDIIVAQPFLRRERYKLFVCFYEALMVSETDGPVEFEVSIGNNGNKFDESVAACNTPSCNAVYDGCHYYYLPWGHEKPCVCVECSWEDIAFRLEPVNILSKLVERLRESVSRLKQAAEQSKVSDDPKIKDMLSSLLDNMARDCRTEHSRFKEEIPNLPGKRNSLDNKLHQMRVDEFMFLLDDIGALQWKLAPPLEGEEEKEEVDFKEMFSELDSFVQRLEDLKIEPQVSLPDVIIWMISGDKRVAYYRMPSHLLLFSETEAACGKFCGKTIEIPMKYPGKKGQDVDEHPELPAKLRVEMWLGLEKQQQYWTARPKTEGDFCVFAETYENEVKIISKWTNNKLTRPRFSDASGDLELPQDKFFPPEGWKFEGGWQKKPELSLFHDPDEGHKEYLVDIFENQVRSFPGGDFKPAGENNWTDANGEEVPGPSAQKAPPGWAWKSKDWEVDKNRAVDGDGWEYSVNPTYGIYGPVMKAYHMSRRRRLVRSRELVDANSTKKQDQLQKLLAEGWGYAPLFNKKFHAKEKKLDFVRRRRWLLKIVPSAGKIDGFSCKLPPILRIQLKSKDKESALCISPRMFVTFAKPHKYQLWVYLYQARDLIAKDENGMNDPYARVAFGNQSQITNIISKTPCPTWDQTLIFVNMEISEDPENLKRNPPSVVVELFDHDTGMGKDDFLGRCLLTPKIRLKGLEEPEAKLLWHKVMRGDQDGGEMLAECELFMDEGAKLPLPPPMRDGVYPVRSKVRPVVQKTAVEVLCWGVRNMKKFQLTKVTSPSIEFECMGSVIESPVLENTKKMPNFGEPVLERKILNLPVEDLYSPPINIRVRDNRQFGRKPLVGIHSVKSLAAFKCKLPSQTAADDSEVDEVLVDLTDAPPPEKKVWPEKREEAPPPEKKPKGKGKEKEKRMMDPDRFDWWSKYFASLQGAGAGAKISKGEKLVGMFTTDKEGDKASFTEHTRKYLSRGYDTIKVYHKELEKVPEFQGFSDFLATFPLRRGKTKSHKDDDEDEGSVGEFKGTFRIYPIPDEMSDTDLPETMLTNLPSSLPIECTIRVYVVLATDLQPQDPSGLADPYLIVSLGKKKYDDQEDFKPNTLNPVFGKMFEFKTSIPQEKDLKIQVMDYDYLSRDDLIGETVVDLEQRLLTRFHAKCGLHKTYFVSGPNAWRHPEKPFSILTRYCETAMKSFNFFPGKNQNPDRIIIGDREYTLSQFEEGDPPEKEVGPAHERLALHILHTFNMVPEHVETRSLYSPVQPDIEQGKLQMWVDIFPKDDGACKPPVVIDERKPVKNELRVIVWNTTDVLLEEESITGEMMSDIYVKAWIDVQNEKQKTDVHYRSLDGDGNFNWRMVFPFDYLPIEKKLVVKKKEHFWSLDETEEKVDAKLKVQIWENDTFSSDDFIGQLELNLNELAKPCLDSDHCGNPSKDPGLNGKTLDLFTVKSTKGWWACFKPDAENPAEPTGKVEMTIELLQGWEAEAKPAGQGRDDPNMHPVLPEPDRPATSFLWFTSPFKTLKYIIWRRYKWLIILLLILLIVGLLIGIFIYSMPGYTVKKIFGA</sequence>
<evidence type="ECO:0000256" key="5">
    <source>
        <dbReference type="ARBA" id="ARBA00022837"/>
    </source>
</evidence>
<keyword evidence="13" id="KW-1185">Reference proteome</keyword>
<evidence type="ECO:0000256" key="2">
    <source>
        <dbReference type="ARBA" id="ARBA00022692"/>
    </source>
</evidence>
<feature type="domain" description="C2" evidence="11">
    <location>
        <begin position="342"/>
        <end position="490"/>
    </location>
</feature>
<dbReference type="InterPro" id="IPR000008">
    <property type="entry name" value="C2_dom"/>
</dbReference>
<dbReference type="GO" id="GO:0061025">
    <property type="term" value="P:membrane fusion"/>
    <property type="evidence" value="ECO:0007669"/>
    <property type="project" value="TreeGrafter"/>
</dbReference>
<keyword evidence="2 10" id="KW-0812">Transmembrane</keyword>
<feature type="domain" description="C2" evidence="11">
    <location>
        <begin position="1"/>
        <end position="102"/>
    </location>
</feature>
<dbReference type="CDD" id="cd04037">
    <property type="entry name" value="C2E_Ferlin"/>
    <property type="match status" value="1"/>
</dbReference>
<dbReference type="SUPFAM" id="SSF49562">
    <property type="entry name" value="C2 domain (Calcium/lipid-binding domain, CaLB)"/>
    <property type="match status" value="7"/>
</dbReference>
<evidence type="ECO:0000256" key="6">
    <source>
        <dbReference type="ARBA" id="ARBA00022989"/>
    </source>
</evidence>
<dbReference type="CDD" id="cd08374">
    <property type="entry name" value="C2F_Ferlin"/>
    <property type="match status" value="1"/>
</dbReference>
<feature type="region of interest" description="Disordered" evidence="9">
    <location>
        <begin position="121"/>
        <end position="184"/>
    </location>
</feature>